<protein>
    <submittedName>
        <fullName evidence="6">Putative epoxide hydrolase</fullName>
    </submittedName>
</protein>
<keyword evidence="2" id="KW-0058">Aromatic hydrocarbons catabolism</keyword>
<dbReference type="Pfam" id="PF06441">
    <property type="entry name" value="EHN"/>
    <property type="match status" value="1"/>
</dbReference>
<feature type="active site" description="Proton acceptor" evidence="4">
    <location>
        <position position="384"/>
    </location>
</feature>
<dbReference type="InterPro" id="IPR000639">
    <property type="entry name" value="Epox_hydrolase-like"/>
</dbReference>
<dbReference type="eggNOG" id="COG0596">
    <property type="taxonomic scope" value="Bacteria"/>
</dbReference>
<reference evidence="6 7" key="1">
    <citation type="submission" date="2013-09" db="EMBL/GenBank/DDBJ databases">
        <title>Whole genome shotgun sequence of Novosphingobium tardaugens NBRC 16725.</title>
        <authorList>
            <person name="Isaki S."/>
            <person name="Hosoyama A."/>
            <person name="Tsuchikane K."/>
            <person name="Katsumata H."/>
            <person name="Ando Y."/>
            <person name="Yamazaki S."/>
            <person name="Fujita N."/>
        </authorList>
    </citation>
    <scope>NUCLEOTIDE SEQUENCE [LARGE SCALE GENOMIC DNA]</scope>
    <source>
        <strain evidence="6 7">NBRC 16725</strain>
    </source>
</reference>
<evidence type="ECO:0000256" key="3">
    <source>
        <dbReference type="ARBA" id="ARBA00022801"/>
    </source>
</evidence>
<dbReference type="Proteomes" id="UP000016568">
    <property type="component" value="Unassembled WGS sequence"/>
</dbReference>
<evidence type="ECO:0000313" key="6">
    <source>
        <dbReference type="EMBL" id="GAD48616.1"/>
    </source>
</evidence>
<sequence>MLERGDYAGGRALMNDRLASPQGDTPAHVRPFVIDVPQSKLDWIAQRLDDAEWPDPAEGDAWAYGTDGAALRDLVHHWRTAYDWRAGEAAMNRFPHFLVDVEVDGRPYTVHLIHVVGEGPNPKPVLITHGWPGSFVEFLDAIDPLTDPAAHGGDANDAMTVVVPSLIGYGFSSKPHKPIGPRTIAKAFDQAMAALGYRDYVAQGGDWGSAVSGWLGYEGAGCSAVHLNFTFGWTRPDAQPETEEEIAAAHALVDRWRTEGGYMAIQSTRPVTLSYAMADSPLGVAAWILEKFQRWSQLPGGDLWAIYTRDRVLDNIMIYLVTGTFGTAAWLYRGVLDEQVPPGARVEKPVAIANFPGELSRFPRSTVEKSYNVVRWTELPRGGHFAAMEQPALFVDELREYVRSLR</sequence>
<comment type="similarity">
    <text evidence="1">Belongs to the peptidase S33 family.</text>
</comment>
<dbReference type="PRINTS" id="PR00412">
    <property type="entry name" value="EPOXHYDRLASE"/>
</dbReference>
<evidence type="ECO:0000256" key="1">
    <source>
        <dbReference type="ARBA" id="ARBA00010088"/>
    </source>
</evidence>
<dbReference type="EMBL" id="BASZ01000004">
    <property type="protein sequence ID" value="GAD48616.1"/>
    <property type="molecule type" value="Genomic_DNA"/>
</dbReference>
<gene>
    <name evidence="6" type="ORF">NT2_04_00270</name>
</gene>
<evidence type="ECO:0000256" key="4">
    <source>
        <dbReference type="PIRSR" id="PIRSR001112-1"/>
    </source>
</evidence>
<keyword evidence="3 6" id="KW-0378">Hydrolase</keyword>
<dbReference type="AlphaFoldDB" id="U2Y640"/>
<feature type="active site" description="Proton donor" evidence="4">
    <location>
        <position position="332"/>
    </location>
</feature>
<dbReference type="Gene3D" id="3.40.50.1820">
    <property type="entry name" value="alpha/beta hydrolase"/>
    <property type="match status" value="1"/>
</dbReference>
<dbReference type="InterPro" id="IPR016292">
    <property type="entry name" value="Epoxide_hydrolase"/>
</dbReference>
<feature type="active site" description="Nucleophile" evidence="4">
    <location>
        <position position="206"/>
    </location>
</feature>
<comment type="caution">
    <text evidence="6">The sequence shown here is derived from an EMBL/GenBank/DDBJ whole genome shotgun (WGS) entry which is preliminary data.</text>
</comment>
<dbReference type="InterPro" id="IPR029058">
    <property type="entry name" value="AB_hydrolase_fold"/>
</dbReference>
<keyword evidence="7" id="KW-1185">Reference proteome</keyword>
<organism evidence="6 7">
    <name type="scientific">Caenibius tardaugens NBRC 16725</name>
    <dbReference type="NCBI Taxonomy" id="1219035"/>
    <lineage>
        <taxon>Bacteria</taxon>
        <taxon>Pseudomonadati</taxon>
        <taxon>Pseudomonadota</taxon>
        <taxon>Alphaproteobacteria</taxon>
        <taxon>Sphingomonadales</taxon>
        <taxon>Erythrobacteraceae</taxon>
        <taxon>Caenibius</taxon>
    </lineage>
</organism>
<dbReference type="PIRSF" id="PIRSF001112">
    <property type="entry name" value="Epoxide_hydrolase"/>
    <property type="match status" value="1"/>
</dbReference>
<dbReference type="PANTHER" id="PTHR21661:SF35">
    <property type="entry name" value="EPOXIDE HYDROLASE"/>
    <property type="match status" value="1"/>
</dbReference>
<evidence type="ECO:0000259" key="5">
    <source>
        <dbReference type="Pfam" id="PF06441"/>
    </source>
</evidence>
<dbReference type="InterPro" id="IPR010497">
    <property type="entry name" value="Epoxide_hydro_N"/>
</dbReference>
<accession>U2Y640</accession>
<dbReference type="GO" id="GO:0004301">
    <property type="term" value="F:epoxide hydrolase activity"/>
    <property type="evidence" value="ECO:0007669"/>
    <property type="project" value="TreeGrafter"/>
</dbReference>
<proteinExistence type="inferred from homology"/>
<dbReference type="PANTHER" id="PTHR21661">
    <property type="entry name" value="EPOXIDE HYDROLASE 1-RELATED"/>
    <property type="match status" value="1"/>
</dbReference>
<dbReference type="SUPFAM" id="SSF53474">
    <property type="entry name" value="alpha/beta-Hydrolases"/>
    <property type="match status" value="1"/>
</dbReference>
<evidence type="ECO:0000256" key="2">
    <source>
        <dbReference type="ARBA" id="ARBA00022797"/>
    </source>
</evidence>
<evidence type="ECO:0000313" key="7">
    <source>
        <dbReference type="Proteomes" id="UP000016568"/>
    </source>
</evidence>
<feature type="domain" description="Epoxide hydrolase N-terminal" evidence="5">
    <location>
        <begin position="29"/>
        <end position="138"/>
    </location>
</feature>
<name>U2Y640_9SPHN</name>
<dbReference type="GO" id="GO:0097176">
    <property type="term" value="P:epoxide metabolic process"/>
    <property type="evidence" value="ECO:0007669"/>
    <property type="project" value="TreeGrafter"/>
</dbReference>